<keyword evidence="2" id="KW-1185">Reference proteome</keyword>
<protein>
    <submittedName>
        <fullName evidence="1">Uncharacterized protein</fullName>
    </submittedName>
</protein>
<dbReference type="KEGG" id="caul:KCG34_18615"/>
<accession>A0A975IXD0</accession>
<name>A0A975IXD0_9CAUL</name>
<dbReference type="Proteomes" id="UP000676409">
    <property type="component" value="Chromosome"/>
</dbReference>
<reference evidence="1" key="1">
    <citation type="submission" date="2021-04" db="EMBL/GenBank/DDBJ databases">
        <title>The complete genome sequence of Caulobacter sp. S6.</title>
        <authorList>
            <person name="Tang Y."/>
            <person name="Ouyang W."/>
            <person name="Liu Q."/>
            <person name="Huang B."/>
            <person name="Guo Z."/>
            <person name="Lei P."/>
        </authorList>
    </citation>
    <scope>NUCLEOTIDE SEQUENCE</scope>
    <source>
        <strain evidence="1">S6</strain>
    </source>
</reference>
<dbReference type="AlphaFoldDB" id="A0A975IXD0"/>
<evidence type="ECO:0000313" key="1">
    <source>
        <dbReference type="EMBL" id="QUD90843.1"/>
    </source>
</evidence>
<dbReference type="EMBL" id="CP073078">
    <property type="protein sequence ID" value="QUD90843.1"/>
    <property type="molecule type" value="Genomic_DNA"/>
</dbReference>
<organism evidence="1 2">
    <name type="scientific">Phenylobacterium montanum</name>
    <dbReference type="NCBI Taxonomy" id="2823693"/>
    <lineage>
        <taxon>Bacteria</taxon>
        <taxon>Pseudomonadati</taxon>
        <taxon>Pseudomonadota</taxon>
        <taxon>Alphaproteobacteria</taxon>
        <taxon>Caulobacterales</taxon>
        <taxon>Caulobacteraceae</taxon>
        <taxon>Phenylobacterium</taxon>
    </lineage>
</organism>
<sequence>MPAIATTPVREEPEPPKVSEAAYAAQMMGQGGHKRGLRGGKETLDRARATYLGTEYSGAADRRLATGKITKTEV</sequence>
<gene>
    <name evidence="1" type="ORF">KCG34_18615</name>
</gene>
<proteinExistence type="predicted"/>
<evidence type="ECO:0000313" key="2">
    <source>
        <dbReference type="Proteomes" id="UP000676409"/>
    </source>
</evidence>